<proteinExistence type="predicted"/>
<name>A0ABN9RPY3_9DINO</name>
<reference evidence="2" key="1">
    <citation type="submission" date="2023-10" db="EMBL/GenBank/DDBJ databases">
        <authorList>
            <person name="Chen Y."/>
            <person name="Shah S."/>
            <person name="Dougan E. K."/>
            <person name="Thang M."/>
            <person name="Chan C."/>
        </authorList>
    </citation>
    <scope>NUCLEOTIDE SEQUENCE [LARGE SCALE GENOMIC DNA]</scope>
</reference>
<feature type="signal peptide" evidence="1">
    <location>
        <begin position="1"/>
        <end position="19"/>
    </location>
</feature>
<feature type="non-terminal residue" evidence="2">
    <location>
        <position position="363"/>
    </location>
</feature>
<dbReference type="EMBL" id="CAUYUJ010007480">
    <property type="protein sequence ID" value="CAK0820895.1"/>
    <property type="molecule type" value="Genomic_DNA"/>
</dbReference>
<gene>
    <name evidence="2" type="ORF">PCOR1329_LOCUS22392</name>
</gene>
<keyword evidence="1" id="KW-0732">Signal</keyword>
<protein>
    <submittedName>
        <fullName evidence="2">Uncharacterized protein</fullName>
    </submittedName>
</protein>
<evidence type="ECO:0000313" key="2">
    <source>
        <dbReference type="EMBL" id="CAK0820895.1"/>
    </source>
</evidence>
<feature type="chain" id="PRO_5047435967" evidence="1">
    <location>
        <begin position="20"/>
        <end position="363"/>
    </location>
</feature>
<organism evidence="2 3">
    <name type="scientific">Prorocentrum cordatum</name>
    <dbReference type="NCBI Taxonomy" id="2364126"/>
    <lineage>
        <taxon>Eukaryota</taxon>
        <taxon>Sar</taxon>
        <taxon>Alveolata</taxon>
        <taxon>Dinophyceae</taxon>
        <taxon>Prorocentrales</taxon>
        <taxon>Prorocentraceae</taxon>
        <taxon>Prorocentrum</taxon>
    </lineage>
</organism>
<comment type="caution">
    <text evidence="2">The sequence shown here is derived from an EMBL/GenBank/DDBJ whole genome shotgun (WGS) entry which is preliminary data.</text>
</comment>
<evidence type="ECO:0000256" key="1">
    <source>
        <dbReference type="SAM" id="SignalP"/>
    </source>
</evidence>
<evidence type="ECO:0000313" key="3">
    <source>
        <dbReference type="Proteomes" id="UP001189429"/>
    </source>
</evidence>
<accession>A0ABN9RPY3</accession>
<keyword evidence="3" id="KW-1185">Reference proteome</keyword>
<sequence>MGCGSTVALSIPLPCVVFAAPSVTAASAEVRRWCSSVHVFSFFVGSFWMSPDCLSSEVWSSTWSSPVWSLWVSSWQAAGWGVRSWRRRARLSQTALPSLEVPGQEPLLQDMGGTRGVSGFSGPDSPSPLECVRRELSNIRYRLRSASSEPVEQRQQLKHREGELRKLHLEYMRRRDPFHKNRQRALIAPERALETLQGYVYLHLLVSRTKGTWRDGRASLHFDVFINDERWDSKKRCPIGMGIALHIHSPLSIVRVALMDGDSERDFVGFVEFRVCDLPQCGKEPIRVGDFVRVTTDEAALRRAFGSNRAGSVAWNSGMRRVLGTTQEVLEVSEDGSSVGLKGAMSGRDQPVLRYPVSCVSLQ</sequence>
<dbReference type="Proteomes" id="UP001189429">
    <property type="component" value="Unassembled WGS sequence"/>
</dbReference>